<keyword evidence="5" id="KW-0449">Lipoprotein</keyword>
<dbReference type="InterPro" id="IPR052177">
    <property type="entry name" value="Divisome_Glycosyl_Hydrolase"/>
</dbReference>
<dbReference type="Pfam" id="PF02638">
    <property type="entry name" value="GHL10"/>
    <property type="match status" value="1"/>
</dbReference>
<keyword evidence="1" id="KW-0732">Signal</keyword>
<dbReference type="EMBL" id="FMUS01000006">
    <property type="protein sequence ID" value="SCY31268.1"/>
    <property type="molecule type" value="Genomic_DNA"/>
</dbReference>
<name>A0A1G5EXW4_9FIRM</name>
<evidence type="ECO:0000313" key="6">
    <source>
        <dbReference type="Proteomes" id="UP000198636"/>
    </source>
</evidence>
<dbReference type="InterPro" id="IPR001119">
    <property type="entry name" value="SLH_dom"/>
</dbReference>
<dbReference type="SUPFAM" id="SSF51445">
    <property type="entry name" value="(Trans)glycosidases"/>
    <property type="match status" value="1"/>
</dbReference>
<organism evidence="5 6">
    <name type="scientific">Alkaliphilus peptidifermentans DSM 18978</name>
    <dbReference type="NCBI Taxonomy" id="1120976"/>
    <lineage>
        <taxon>Bacteria</taxon>
        <taxon>Bacillati</taxon>
        <taxon>Bacillota</taxon>
        <taxon>Clostridia</taxon>
        <taxon>Peptostreptococcales</taxon>
        <taxon>Natronincolaceae</taxon>
        <taxon>Alkaliphilus</taxon>
    </lineage>
</organism>
<dbReference type="STRING" id="1120976.SAMN03080606_01248"/>
<feature type="domain" description="SLH" evidence="4">
    <location>
        <begin position="685"/>
        <end position="743"/>
    </location>
</feature>
<keyword evidence="6" id="KW-1185">Reference proteome</keyword>
<sequence length="743" mass="84778">MIKLIFLRRTKMLAKNALVRIISIFIVFILMVSASPINIFAAAKPWDQYTQYLPGQTPIAKRHLRAAWISTVINLDWPSLEARSIENDEERIQRSKDELIEILDRSVEMNMNAVFFQVSPEGDALYKSNIVNWSRYLTGTFGKDPGFDPLAFAIEEAHKRNLELHAWFNPYRVSMYTNEAIVESLNIEKSVFKEHPEWIRTARSRFVVDPGIPDARDWVVGRVMEVVNNYDIDGIHFDDYFYYESYEGELDDKETFRKYNSSQYSNIGDWRRNNTYVLIKELSQKIQITKPWVKFGISPAGVWGNKKDGHTDGSNTNSSLTNYDQSFADTKRWVEEELIDYISPQIYFTFANSRVPYGEISDWWADVVKERNVHLYIGQALYKINDNNDQYFQGNDAVDEFDRQLKFNIMKPEIMGSIMFRFKNFNDAGKQQVVNGMKKNLWATKALVPVMPWKGGQAPDNPTQGKVDSTNQGIKLSWLDNDPNTTYYAVYRMNKGEKIDISSDGSGAYLIGTVRKEQNGLQEFIDKGTIDANKVIYAVTALDRLHNESRELIISTNQSKYFYDVGNQYSWAIDAIDSSYERGIVYGDGKGLFNPGKNTTRGDFILMVVRALELKAEFQDNFSDVPKGVYYYDAIGTARTLGIAKGDGATFNPNGNITREDMMVIMARTLEILDIELEEAGEESLDMYNDASLISDYARQAVASLTKSGLIQGSGDGVKPKHQATRAEIVVVLHRLLQSIDSI</sequence>
<dbReference type="InterPro" id="IPR003790">
    <property type="entry name" value="GHL10"/>
</dbReference>
<keyword evidence="2" id="KW-0677">Repeat</keyword>
<dbReference type="InterPro" id="IPR017853">
    <property type="entry name" value="GH"/>
</dbReference>
<dbReference type="PROSITE" id="PS51272">
    <property type="entry name" value="SLH"/>
    <property type="match status" value="3"/>
</dbReference>
<dbReference type="Gene3D" id="2.60.40.10">
    <property type="entry name" value="Immunoglobulins"/>
    <property type="match status" value="1"/>
</dbReference>
<feature type="domain" description="SLH" evidence="4">
    <location>
        <begin position="559"/>
        <end position="622"/>
    </location>
</feature>
<dbReference type="Pfam" id="PF00395">
    <property type="entry name" value="SLH"/>
    <property type="match status" value="3"/>
</dbReference>
<evidence type="ECO:0000256" key="3">
    <source>
        <dbReference type="SAM" id="Phobius"/>
    </source>
</evidence>
<keyword evidence="3" id="KW-0812">Transmembrane</keyword>
<dbReference type="Proteomes" id="UP000198636">
    <property type="component" value="Unassembled WGS sequence"/>
</dbReference>
<dbReference type="InterPro" id="IPR013783">
    <property type="entry name" value="Ig-like_fold"/>
</dbReference>
<dbReference type="PANTHER" id="PTHR43405:SF1">
    <property type="entry name" value="GLYCOSYL HYDROLASE DIGH"/>
    <property type="match status" value="1"/>
</dbReference>
<accession>A0A1G5EXW4</accession>
<evidence type="ECO:0000256" key="2">
    <source>
        <dbReference type="ARBA" id="ARBA00022737"/>
    </source>
</evidence>
<evidence type="ECO:0000259" key="4">
    <source>
        <dbReference type="PROSITE" id="PS51272"/>
    </source>
</evidence>
<dbReference type="Gene3D" id="3.20.20.80">
    <property type="entry name" value="Glycosidases"/>
    <property type="match status" value="1"/>
</dbReference>
<evidence type="ECO:0000313" key="5">
    <source>
        <dbReference type="EMBL" id="SCY31268.1"/>
    </source>
</evidence>
<evidence type="ECO:0000256" key="1">
    <source>
        <dbReference type="ARBA" id="ARBA00022729"/>
    </source>
</evidence>
<feature type="domain" description="SLH" evidence="4">
    <location>
        <begin position="623"/>
        <end position="680"/>
    </location>
</feature>
<proteinExistence type="predicted"/>
<keyword evidence="3" id="KW-1133">Transmembrane helix</keyword>
<dbReference type="AlphaFoldDB" id="A0A1G5EXW4"/>
<gene>
    <name evidence="5" type="ORF">SAMN03080606_01248</name>
</gene>
<protein>
    <submittedName>
        <fullName evidence="5">Uncharacterized lipoprotein YddW, UPF0748 family</fullName>
    </submittedName>
</protein>
<reference evidence="5 6" key="1">
    <citation type="submission" date="2016-10" db="EMBL/GenBank/DDBJ databases">
        <authorList>
            <person name="de Groot N.N."/>
        </authorList>
    </citation>
    <scope>NUCLEOTIDE SEQUENCE [LARGE SCALE GENOMIC DNA]</scope>
    <source>
        <strain evidence="5 6">DSM 18978</strain>
    </source>
</reference>
<keyword evidence="3" id="KW-0472">Membrane</keyword>
<dbReference type="PANTHER" id="PTHR43405">
    <property type="entry name" value="GLYCOSYL HYDROLASE DIGH"/>
    <property type="match status" value="1"/>
</dbReference>
<feature type="transmembrane region" description="Helical" evidence="3">
    <location>
        <begin position="21"/>
        <end position="43"/>
    </location>
</feature>